<accession>D7A0A1</accession>
<dbReference type="EMBL" id="CP002026">
    <property type="protein sequence ID" value="ADH89362.1"/>
    <property type="molecule type" value="Genomic_DNA"/>
</dbReference>
<proteinExistence type="predicted"/>
<dbReference type="STRING" id="639283.Snov_2064"/>
<evidence type="ECO:0000313" key="3">
    <source>
        <dbReference type="Proteomes" id="UP000006633"/>
    </source>
</evidence>
<name>D7A0A1_ANCN5</name>
<dbReference type="eggNOG" id="ENOG502ZHGX">
    <property type="taxonomic scope" value="Bacteria"/>
</dbReference>
<reference evidence="2 3" key="1">
    <citation type="journal article" date="2012" name="Stand. Genomic Sci.">
        <title>Complete genome sequence of the facultatively chemolithoautotrophic and methylotrophic alpha Proteobacterium Starkeya novella type strain (ATCC 8093(T)).</title>
        <authorList>
            <person name="Kappler U."/>
            <person name="Davenport K."/>
            <person name="Beatson S."/>
            <person name="Lucas S."/>
            <person name="Lapidus A."/>
            <person name="Copeland A."/>
            <person name="Berry K.W."/>
            <person name="Glavina Del Rio T."/>
            <person name="Hammon N."/>
            <person name="Dalin E."/>
            <person name="Tice H."/>
            <person name="Pitluck S."/>
            <person name="Richardson P."/>
            <person name="Bruce D."/>
            <person name="Goodwin L.A."/>
            <person name="Han C."/>
            <person name="Tapia R."/>
            <person name="Detter J.C."/>
            <person name="Chang Y.J."/>
            <person name="Jeffries C.D."/>
            <person name="Land M."/>
            <person name="Hauser L."/>
            <person name="Kyrpides N.C."/>
            <person name="Goker M."/>
            <person name="Ivanova N."/>
            <person name="Klenk H.P."/>
            <person name="Woyke T."/>
        </authorList>
    </citation>
    <scope>NUCLEOTIDE SEQUENCE [LARGE SCALE GENOMIC DNA]</scope>
    <source>
        <strain evidence="3">ATCC 8093 / DSM 506 / JCM 20403 / CCM 1077 / IAM 12100 / NBRC 12443 / NCIMB 10456</strain>
    </source>
</reference>
<dbReference type="KEGG" id="sno:Snov_2064"/>
<evidence type="ECO:0000256" key="1">
    <source>
        <dbReference type="SAM" id="MobiDB-lite"/>
    </source>
</evidence>
<dbReference type="AlphaFoldDB" id="D7A0A1"/>
<dbReference type="Proteomes" id="UP000006633">
    <property type="component" value="Chromosome"/>
</dbReference>
<gene>
    <name evidence="2" type="ordered locus">Snov_2064</name>
</gene>
<keyword evidence="3" id="KW-1185">Reference proteome</keyword>
<organism evidence="2 3">
    <name type="scientific">Ancylobacter novellus (strain ATCC 8093 / DSM 506 / JCM 20403 / CCM 1077 / IAM 12100 / NBRC 12443 / NCIMB 10456)</name>
    <name type="common">Starkeya novella</name>
    <dbReference type="NCBI Taxonomy" id="639283"/>
    <lineage>
        <taxon>Bacteria</taxon>
        <taxon>Pseudomonadati</taxon>
        <taxon>Pseudomonadota</taxon>
        <taxon>Alphaproteobacteria</taxon>
        <taxon>Hyphomicrobiales</taxon>
        <taxon>Xanthobacteraceae</taxon>
        <taxon>Ancylobacter</taxon>
    </lineage>
</organism>
<protein>
    <submittedName>
        <fullName evidence="2">Uncharacterized protein</fullName>
    </submittedName>
</protein>
<evidence type="ECO:0000313" key="2">
    <source>
        <dbReference type="EMBL" id="ADH89362.1"/>
    </source>
</evidence>
<feature type="region of interest" description="Disordered" evidence="1">
    <location>
        <begin position="296"/>
        <end position="322"/>
    </location>
</feature>
<sequence>MMLRLQRQHHAQEAIVKCFRIHTRMRTAMAVRTKANDKLWTVGTSIAQPANVVRFEIRLPIRTNERSRRRACFTFPVRPRDDVVANVTATLEYSAHPLGASRNRRCGGKCTLLQIRNGCCRNSPLILLFDEGLDWPQFKDNCLAKRTAPVRSRFVMEGFADVLAFKAKAFTSLAEDQQVASVDVVVPDRGIPSNEAHVAKLPLAEILEHPIGAHPIRVTVNRAGLSRNQDHHGMPPRRDNAAPLLALEAVVDVAAAIVAAPSFKAPNHRISLTNLAYPRTLPKIRRRHPGVLQNLRIKPRGPAGGGLRNTHRKQNFHSNRLF</sequence>
<dbReference type="HOGENOM" id="CLU_863079_0_0_5"/>